<dbReference type="Pfam" id="PF00296">
    <property type="entry name" value="Bac_luciferase"/>
    <property type="match status" value="1"/>
</dbReference>
<keyword evidence="1" id="KW-0560">Oxidoreductase</keyword>
<evidence type="ECO:0000259" key="3">
    <source>
        <dbReference type="Pfam" id="PF00296"/>
    </source>
</evidence>
<dbReference type="Gene3D" id="3.20.20.30">
    <property type="entry name" value="Luciferase-like domain"/>
    <property type="match status" value="1"/>
</dbReference>
<evidence type="ECO:0000313" key="5">
    <source>
        <dbReference type="Proteomes" id="UP000294257"/>
    </source>
</evidence>
<reference evidence="4 5" key="1">
    <citation type="submission" date="2019-02" db="EMBL/GenBank/DDBJ databases">
        <title>Genomic Encyclopedia of Type Strains, Phase IV (KMG-IV): sequencing the most valuable type-strain genomes for metagenomic binning, comparative biology and taxonomic classification.</title>
        <authorList>
            <person name="Goeker M."/>
        </authorList>
    </citation>
    <scope>NUCLEOTIDE SEQUENCE [LARGE SCALE GENOMIC DNA]</scope>
    <source>
        <strain evidence="4 5">DSM 101727</strain>
    </source>
</reference>
<evidence type="ECO:0000256" key="1">
    <source>
        <dbReference type="ARBA" id="ARBA00023002"/>
    </source>
</evidence>
<dbReference type="OrthoDB" id="5241801at2"/>
<evidence type="ECO:0000313" key="4">
    <source>
        <dbReference type="EMBL" id="RZS43654.1"/>
    </source>
</evidence>
<dbReference type="EMBL" id="SGWQ01000002">
    <property type="protein sequence ID" value="RZS43654.1"/>
    <property type="molecule type" value="Genomic_DNA"/>
</dbReference>
<keyword evidence="5" id="KW-1185">Reference proteome</keyword>
<dbReference type="GO" id="GO:0005829">
    <property type="term" value="C:cytosol"/>
    <property type="evidence" value="ECO:0007669"/>
    <property type="project" value="TreeGrafter"/>
</dbReference>
<dbReference type="AlphaFoldDB" id="A0A4Q7L3A1"/>
<dbReference type="InterPro" id="IPR036661">
    <property type="entry name" value="Luciferase-like_sf"/>
</dbReference>
<comment type="caution">
    <text evidence="4">The sequence shown here is derived from an EMBL/GenBank/DDBJ whole genome shotgun (WGS) entry which is preliminary data.</text>
</comment>
<accession>A0A4Q7L3A1</accession>
<dbReference type="GO" id="GO:0004497">
    <property type="term" value="F:monooxygenase activity"/>
    <property type="evidence" value="ECO:0007669"/>
    <property type="project" value="UniProtKB-KW"/>
</dbReference>
<dbReference type="RefSeq" id="WP_130343465.1">
    <property type="nucleotide sequence ID" value="NZ_SGWQ01000002.1"/>
</dbReference>
<keyword evidence="2 4" id="KW-0503">Monooxygenase</keyword>
<evidence type="ECO:0000256" key="2">
    <source>
        <dbReference type="ARBA" id="ARBA00023033"/>
    </source>
</evidence>
<dbReference type="PANTHER" id="PTHR30137">
    <property type="entry name" value="LUCIFERASE-LIKE MONOOXYGENASE"/>
    <property type="match status" value="1"/>
</dbReference>
<dbReference type="Proteomes" id="UP000294257">
    <property type="component" value="Unassembled WGS sequence"/>
</dbReference>
<dbReference type="GO" id="GO:0016705">
    <property type="term" value="F:oxidoreductase activity, acting on paired donors, with incorporation or reduction of molecular oxygen"/>
    <property type="evidence" value="ECO:0007669"/>
    <property type="project" value="InterPro"/>
</dbReference>
<dbReference type="PANTHER" id="PTHR30137:SF8">
    <property type="entry name" value="BLR5498 PROTEIN"/>
    <property type="match status" value="1"/>
</dbReference>
<dbReference type="SUPFAM" id="SSF51679">
    <property type="entry name" value="Bacterial luciferase-like"/>
    <property type="match status" value="1"/>
</dbReference>
<dbReference type="InterPro" id="IPR011251">
    <property type="entry name" value="Luciferase-like_dom"/>
</dbReference>
<proteinExistence type="predicted"/>
<protein>
    <submittedName>
        <fullName evidence="4">Alkanesulfonate monooxygenase SsuD/methylene tetrahydromethanopterin reductase-like flavin-dependent oxidoreductase (Luciferase family)</fullName>
    </submittedName>
</protein>
<dbReference type="InterPro" id="IPR050766">
    <property type="entry name" value="Bact_Lucif_Oxidored"/>
</dbReference>
<feature type="domain" description="Luciferase-like" evidence="3">
    <location>
        <begin position="12"/>
        <end position="299"/>
    </location>
</feature>
<name>A0A4Q7L3A1_9PSEU</name>
<gene>
    <name evidence="4" type="ORF">EV193_102635</name>
</gene>
<sequence>MPADVYLLILGDHLPDPGTGVAVDEAERLRGMVEQAVAAEQAGFTGVAIGEHHFTRYIVSAPEVVLGAVAARTSTLRLSTGVTLLAHRDPVRVAEELGMLDALSGGRAELIVARGVDAGADAVFGVAPQDLRTRFDEHLRLLLRLLTERDVDWDGRFRGRLSSVTTMPRPVQRPAPPVWVGSASAVSTDLAAELDLPLVLPSTLRDPAIYVDVLTRYRKALRANGFGPGRVALPSHLHVAKTTAEARERWRPHLSAYASFADRWRGDGHPIDVDELMAGPAVCGDPDEVAHRLNELAALLGLDAHLVIADIGGLPLPDVLDVIRLFGEHVLPRLTTAVPARP</sequence>
<organism evidence="4 5">
    <name type="scientific">Herbihabitans rhizosphaerae</name>
    <dbReference type="NCBI Taxonomy" id="1872711"/>
    <lineage>
        <taxon>Bacteria</taxon>
        <taxon>Bacillati</taxon>
        <taxon>Actinomycetota</taxon>
        <taxon>Actinomycetes</taxon>
        <taxon>Pseudonocardiales</taxon>
        <taxon>Pseudonocardiaceae</taxon>
        <taxon>Herbihabitans</taxon>
    </lineage>
</organism>